<reference evidence="5" key="1">
    <citation type="submission" date="2023-03" db="EMBL/GenBank/DDBJ databases">
        <title>Massive genome expansion in bonnet fungi (Mycena s.s.) driven by repeated elements and novel gene families across ecological guilds.</title>
        <authorList>
            <consortium name="Lawrence Berkeley National Laboratory"/>
            <person name="Harder C.B."/>
            <person name="Miyauchi S."/>
            <person name="Viragh M."/>
            <person name="Kuo A."/>
            <person name="Thoen E."/>
            <person name="Andreopoulos B."/>
            <person name="Lu D."/>
            <person name="Skrede I."/>
            <person name="Drula E."/>
            <person name="Henrissat B."/>
            <person name="Morin E."/>
            <person name="Kohler A."/>
            <person name="Barry K."/>
            <person name="LaButti K."/>
            <person name="Morin E."/>
            <person name="Salamov A."/>
            <person name="Lipzen A."/>
            <person name="Mereny Z."/>
            <person name="Hegedus B."/>
            <person name="Baldrian P."/>
            <person name="Stursova M."/>
            <person name="Weitz H."/>
            <person name="Taylor A."/>
            <person name="Grigoriev I.V."/>
            <person name="Nagy L.G."/>
            <person name="Martin F."/>
            <person name="Kauserud H."/>
        </authorList>
    </citation>
    <scope>NUCLEOTIDE SEQUENCE</scope>
    <source>
        <strain evidence="5">CBHHK002</strain>
    </source>
</reference>
<dbReference type="InterPro" id="IPR015943">
    <property type="entry name" value="WD40/YVTN_repeat-like_dom_sf"/>
</dbReference>
<dbReference type="InterPro" id="IPR019775">
    <property type="entry name" value="WD40_repeat_CS"/>
</dbReference>
<sequence>MNTVVDDIHIQGSAQLAIAVRTEAVVCNIQEEIQLQDILGIPHAAKAAFLAEERERCWDTTRTSILSKISQWINIDGVQLVPGEPSNTETAGHNDSCIFWMNGAAGTGKTTIAATVAQGCLNQQPSALGASFFCSRDDKDCSDLCLIFTTIAYQLAHFHPGFSKQISLVRQANPEIGGTYPEQQLRKLIVEPLSSVRNSFPPCIVVVDALDECKDTATTSTILAALSKHVTNLAPLRFFITSRPEHHITDAMSSPQFHNQAQKFNLHEVELPVVQQDIQQYLLVKLQETALPNDLKAEALKLIVQQSAGLFIYASTAIKFIRQPDFTPQEQLQIIFTADAARELGSPTHELDTLYTQVLQQTPQRNRETIQQIIGSIALLQTQLPALHLARLLALDPGKLRGCLVRLHSVILVPDDNDKGIRLLHPSFFDFLSSPTRCLMSEFAVCLKEQHSRLAKHCLDIMRQTLRQNMCQVEDPSLRLSEISDISTQIATHIPFHLQYACRHWAYHILNGEPTTVIELLEEFLSQHLLHWIEVSSLLGDLRNALLGVTNMHQLLMQTPPTMTTNLLSDSKRFIHTFFDLIGAFPLQVYHSALLFTPTDTTLRTMYGSIMDHRVKVYNAVPQQWSSCLQIIENNGTVFSMARSEDGAHIGSAVGDIIHIWDAFTGTKLQTLQGHSNNVLSIAFSLDGKHLVSGSEDKIVRIWEVVTSTELHTLQGHSGHVQSVGFSPDGKHVVSGSTDSTVRTWDAVTGTELCTFQGHSDMVNSVGFSSDGRHIVRGSNDNIVRIWDAGTGTELHTLRGHSDSVRSAVFSPDGRHIASGSDDSTVRIWDAVAGTELQALQGHSGRVWCVAFSSVGKHVVSGSQDKTVRIWDAITGMELHTFHGHSNPIYSVAFSPNDLCVLSGSTDNTVRIWDAFTKTKPHTISGHSGQVNSVAFSPDGNHVVSGSTDNTVRTWDAVTGTELHTFQGHSRDVNSVGFSTDGRHIVSGSHDQTVRIWDTVTGTELHTLEGHSDWVRSVVFSSDGRHTASASDDKTVCIWDAVTGTELHKLQGHSGWVRSVVYSPDGRHIASRSDDRTVYIWDAVTGTELHTLQGPEDSWVMSVAFSPDSTRIVSSAYSFSSSQYILQLWDAGSGELLDTEEAFRDPSLVAAFLTPLQRAIPTKESQSHSPLNTAAHIFSLAFDNGWLHCEMHNQRICWIPVDCRPRRSNPPVSRSPDNQCLVFGLENGRVALFDLTGMESHCRCH</sequence>
<dbReference type="SUPFAM" id="SSF52540">
    <property type="entry name" value="P-loop containing nucleoside triphosphate hydrolases"/>
    <property type="match status" value="1"/>
</dbReference>
<dbReference type="PROSITE" id="PS50294">
    <property type="entry name" value="WD_REPEATS_REGION"/>
    <property type="match status" value="10"/>
</dbReference>
<dbReference type="AlphaFoldDB" id="A0AAD7EI90"/>
<dbReference type="CDD" id="cd00200">
    <property type="entry name" value="WD40"/>
    <property type="match status" value="2"/>
</dbReference>
<dbReference type="Pfam" id="PF25173">
    <property type="entry name" value="Beta-prop_WDR3_1st"/>
    <property type="match status" value="1"/>
</dbReference>
<organism evidence="5 6">
    <name type="scientific">Mycena albidolilacea</name>
    <dbReference type="NCBI Taxonomy" id="1033008"/>
    <lineage>
        <taxon>Eukaryota</taxon>
        <taxon>Fungi</taxon>
        <taxon>Dikarya</taxon>
        <taxon>Basidiomycota</taxon>
        <taxon>Agaricomycotina</taxon>
        <taxon>Agaricomycetes</taxon>
        <taxon>Agaricomycetidae</taxon>
        <taxon>Agaricales</taxon>
        <taxon>Marasmiineae</taxon>
        <taxon>Mycenaceae</taxon>
        <taxon>Mycena</taxon>
    </lineage>
</organism>
<feature type="repeat" description="WD" evidence="3">
    <location>
        <begin position="1050"/>
        <end position="1091"/>
    </location>
</feature>
<keyword evidence="1 3" id="KW-0853">WD repeat</keyword>
<dbReference type="InterPro" id="IPR020472">
    <property type="entry name" value="WD40_PAC1"/>
</dbReference>
<feature type="repeat" description="WD" evidence="3">
    <location>
        <begin position="672"/>
        <end position="713"/>
    </location>
</feature>
<evidence type="ECO:0000256" key="1">
    <source>
        <dbReference type="ARBA" id="ARBA00022574"/>
    </source>
</evidence>
<dbReference type="InterPro" id="IPR001680">
    <property type="entry name" value="WD40_rpt"/>
</dbReference>
<dbReference type="Proteomes" id="UP001218218">
    <property type="component" value="Unassembled WGS sequence"/>
</dbReference>
<dbReference type="InterPro" id="IPR036322">
    <property type="entry name" value="WD40_repeat_dom_sf"/>
</dbReference>
<dbReference type="EMBL" id="JARIHO010000040">
    <property type="protein sequence ID" value="KAJ7327970.1"/>
    <property type="molecule type" value="Genomic_DNA"/>
</dbReference>
<feature type="repeat" description="WD" evidence="3">
    <location>
        <begin position="924"/>
        <end position="965"/>
    </location>
</feature>
<feature type="repeat" description="WD" evidence="3">
    <location>
        <begin position="882"/>
        <end position="923"/>
    </location>
</feature>
<protein>
    <submittedName>
        <fullName evidence="5">WD-repeat protein</fullName>
    </submittedName>
</protein>
<feature type="repeat" description="WD" evidence="3">
    <location>
        <begin position="756"/>
        <end position="797"/>
    </location>
</feature>
<dbReference type="InterPro" id="IPR056884">
    <property type="entry name" value="NPHP3-like_N"/>
</dbReference>
<dbReference type="PANTHER" id="PTHR44129">
    <property type="entry name" value="WD REPEAT-CONTAINING PROTEIN POP1"/>
    <property type="match status" value="1"/>
</dbReference>
<dbReference type="PRINTS" id="PR00320">
    <property type="entry name" value="GPROTEINBRPT"/>
</dbReference>
<dbReference type="Pfam" id="PF00400">
    <property type="entry name" value="WD40"/>
    <property type="match status" value="6"/>
</dbReference>
<evidence type="ECO:0000256" key="2">
    <source>
        <dbReference type="ARBA" id="ARBA00022737"/>
    </source>
</evidence>
<feature type="repeat" description="WD" evidence="3">
    <location>
        <begin position="714"/>
        <end position="755"/>
    </location>
</feature>
<dbReference type="InterPro" id="IPR027417">
    <property type="entry name" value="P-loop_NTPase"/>
</dbReference>
<dbReference type="SUPFAM" id="SSF50978">
    <property type="entry name" value="WD40 repeat-like"/>
    <property type="match status" value="2"/>
</dbReference>
<feature type="repeat" description="WD" evidence="3">
    <location>
        <begin position="840"/>
        <end position="881"/>
    </location>
</feature>
<keyword evidence="2" id="KW-0677">Repeat</keyword>
<dbReference type="Gene3D" id="3.40.50.300">
    <property type="entry name" value="P-loop containing nucleotide triphosphate hydrolases"/>
    <property type="match status" value="1"/>
</dbReference>
<dbReference type="SMART" id="SM00320">
    <property type="entry name" value="WD40"/>
    <property type="match status" value="12"/>
</dbReference>
<evidence type="ECO:0000259" key="4">
    <source>
        <dbReference type="Pfam" id="PF24883"/>
    </source>
</evidence>
<dbReference type="Pfam" id="PF24883">
    <property type="entry name" value="NPHP3_N"/>
    <property type="match status" value="1"/>
</dbReference>
<evidence type="ECO:0000256" key="3">
    <source>
        <dbReference type="PROSITE-ProRule" id="PRU00221"/>
    </source>
</evidence>
<name>A0AAD7EI90_9AGAR</name>
<gene>
    <name evidence="5" type="ORF">DFH08DRAFT_330935</name>
</gene>
<dbReference type="InterPro" id="IPR050349">
    <property type="entry name" value="WD_LIS1/nudF_dynein_reg"/>
</dbReference>
<dbReference type="PROSITE" id="PS50082">
    <property type="entry name" value="WD_REPEATS_2"/>
    <property type="match status" value="10"/>
</dbReference>
<feature type="domain" description="Nephrocystin 3-like N-terminal" evidence="4">
    <location>
        <begin position="93"/>
        <end position="243"/>
    </location>
</feature>
<keyword evidence="6" id="KW-1185">Reference proteome</keyword>
<dbReference type="PROSITE" id="PS00678">
    <property type="entry name" value="WD_REPEATS_1"/>
    <property type="match status" value="1"/>
</dbReference>
<feature type="repeat" description="WD" evidence="3">
    <location>
        <begin position="966"/>
        <end position="1007"/>
    </location>
</feature>
<feature type="repeat" description="WD" evidence="3">
    <location>
        <begin position="1008"/>
        <end position="1049"/>
    </location>
</feature>
<accession>A0AAD7EI90</accession>
<evidence type="ECO:0000313" key="6">
    <source>
        <dbReference type="Proteomes" id="UP001218218"/>
    </source>
</evidence>
<feature type="repeat" description="WD" evidence="3">
    <location>
        <begin position="798"/>
        <end position="839"/>
    </location>
</feature>
<evidence type="ECO:0000313" key="5">
    <source>
        <dbReference type="EMBL" id="KAJ7327970.1"/>
    </source>
</evidence>
<dbReference type="Gene3D" id="2.130.10.10">
    <property type="entry name" value="YVTN repeat-like/Quinoprotein amine dehydrogenase"/>
    <property type="match status" value="6"/>
</dbReference>
<proteinExistence type="predicted"/>
<comment type="caution">
    <text evidence="5">The sequence shown here is derived from an EMBL/GenBank/DDBJ whole genome shotgun (WGS) entry which is preliminary data.</text>
</comment>